<dbReference type="RefSeq" id="WP_187558615.1">
    <property type="nucleotide sequence ID" value="NZ_JACRTP010000003.1"/>
</dbReference>
<keyword evidence="3" id="KW-1185">Reference proteome</keyword>
<organism evidence="2 3">
    <name type="scientific">Blautia stercoris</name>
    <dbReference type="NCBI Taxonomy" id="871664"/>
    <lineage>
        <taxon>Bacteria</taxon>
        <taxon>Bacillati</taxon>
        <taxon>Bacillota</taxon>
        <taxon>Clostridia</taxon>
        <taxon>Lachnospirales</taxon>
        <taxon>Lachnospiraceae</taxon>
        <taxon>Blautia</taxon>
    </lineage>
</organism>
<reference evidence="2 3" key="1">
    <citation type="submission" date="2020-08" db="EMBL/GenBank/DDBJ databases">
        <title>Genome public.</title>
        <authorList>
            <person name="Liu C."/>
            <person name="Sun Q."/>
        </authorList>
    </citation>
    <scope>NUCLEOTIDE SEQUENCE [LARGE SCALE GENOMIC DNA]</scope>
    <source>
        <strain evidence="2 3">3_YM_SP_D4_24.mj</strain>
    </source>
</reference>
<comment type="caution">
    <text evidence="2">The sequence shown here is derived from an EMBL/GenBank/DDBJ whole genome shotgun (WGS) entry which is preliminary data.</text>
</comment>
<dbReference type="Pfam" id="PF13349">
    <property type="entry name" value="DUF4097"/>
    <property type="match status" value="1"/>
</dbReference>
<dbReference type="EMBL" id="JACRTP010000003">
    <property type="protein sequence ID" value="MBC8628621.1"/>
    <property type="molecule type" value="Genomic_DNA"/>
</dbReference>
<evidence type="ECO:0000313" key="3">
    <source>
        <dbReference type="Proteomes" id="UP000661649"/>
    </source>
</evidence>
<evidence type="ECO:0000259" key="1">
    <source>
        <dbReference type="Pfam" id="PF13349"/>
    </source>
</evidence>
<feature type="domain" description="DUF4097" evidence="1">
    <location>
        <begin position="88"/>
        <end position="232"/>
    </location>
</feature>
<accession>A0ABR7PCL9</accession>
<sequence length="291" mass="31487">MKMFTKTCLILSAVIGVIGAGLFLAGMIIGPDWSVLKDKGMQYFGWAEKVNVLADGKGFDSDGLETIYAKLDTEAKQEYEFSKEEVSSLSIETEEKNAIYLEFKTDANASSIKVKSYNSADVVEYDREDRELSIEREGKNHQGEKDPIEIILPQDMQFESVTVEMNGGGQLVIDKLNAASLDLEVGAGVLQVSDELRAQECEIEVGAGEVSVAKLDAKVSDISCGTGTVDMKMAGKREDYSAEAEVGMGTVQIGDNVLSSGFGNEFSDKNDTGKELSIDCGMGDVQITFES</sequence>
<gene>
    <name evidence="2" type="ORF">H8712_08325</name>
</gene>
<protein>
    <submittedName>
        <fullName evidence="2">DUF4097 family beta strand repeat protein</fullName>
    </submittedName>
</protein>
<dbReference type="InterPro" id="IPR025164">
    <property type="entry name" value="Toastrack_DUF4097"/>
</dbReference>
<name>A0ABR7PCL9_9FIRM</name>
<dbReference type="Gene3D" id="2.160.20.120">
    <property type="match status" value="1"/>
</dbReference>
<proteinExistence type="predicted"/>
<evidence type="ECO:0000313" key="2">
    <source>
        <dbReference type="EMBL" id="MBC8628621.1"/>
    </source>
</evidence>
<dbReference type="Proteomes" id="UP000661649">
    <property type="component" value="Unassembled WGS sequence"/>
</dbReference>